<feature type="domain" description="CN hydrolase" evidence="1">
    <location>
        <begin position="6"/>
        <end position="239"/>
    </location>
</feature>
<organism evidence="2">
    <name type="scientific">hot springs metagenome</name>
    <dbReference type="NCBI Taxonomy" id="433727"/>
    <lineage>
        <taxon>unclassified sequences</taxon>
        <taxon>metagenomes</taxon>
        <taxon>ecological metagenomes</taxon>
    </lineage>
</organism>
<gene>
    <name evidence="2" type="ORF">A45J_2364</name>
</gene>
<dbReference type="PROSITE" id="PS50263">
    <property type="entry name" value="CN_HYDROLASE"/>
    <property type="match status" value="1"/>
</dbReference>
<dbReference type="SUPFAM" id="SSF56317">
    <property type="entry name" value="Carbon-nitrogen hydrolase"/>
    <property type="match status" value="1"/>
</dbReference>
<dbReference type="InterPro" id="IPR036526">
    <property type="entry name" value="C-N_Hydrolase_sf"/>
</dbReference>
<dbReference type="InterPro" id="IPR003010">
    <property type="entry name" value="C-N_Hydrolase"/>
</dbReference>
<dbReference type="Pfam" id="PF00795">
    <property type="entry name" value="CN_hydrolase"/>
    <property type="match status" value="1"/>
</dbReference>
<sequence length="273" mass="32234">MEKNKLRVCLVSLNQEFEDKEKNKNKILGILKNTKNYEYDLAIFPEMTLTGYTMNTNLSEEWKNSNSLKFFIECGITYDISIIFGISIKENDSYKNRACFITNRGDILAIYDKIHPFSYAGENKYFKGGDKLCYVNYKNFTIALTICFDLRFPEIYSVLSQNSDIIINIANWPAKRLEHWKTLLKARAIENQVFMIGVNRTGKDDFNEYEKSSMLIYPSGEIAKPIIYEEEIEIYEIEKQILSNYRNFFPTYKDKRWELYLEFYIGVCNALKR</sequence>
<evidence type="ECO:0000313" key="2">
    <source>
        <dbReference type="EMBL" id="GER94600.1"/>
    </source>
</evidence>
<evidence type="ECO:0000259" key="1">
    <source>
        <dbReference type="PROSITE" id="PS50263"/>
    </source>
</evidence>
<accession>A0A5J4L6S7</accession>
<dbReference type="GO" id="GO:0050152">
    <property type="term" value="F:omega-amidase activity"/>
    <property type="evidence" value="ECO:0007669"/>
    <property type="project" value="TreeGrafter"/>
</dbReference>
<protein>
    <submittedName>
        <fullName evidence="2">Nitrilase</fullName>
    </submittedName>
</protein>
<dbReference type="PANTHER" id="PTHR47799">
    <property type="entry name" value="OMEGA-AMIDASE YAFV"/>
    <property type="match status" value="1"/>
</dbReference>
<dbReference type="InterPro" id="IPR052737">
    <property type="entry name" value="Omega-amidase_YafV"/>
</dbReference>
<dbReference type="Gene3D" id="3.60.110.10">
    <property type="entry name" value="Carbon-nitrogen hydrolase"/>
    <property type="match status" value="1"/>
</dbReference>
<dbReference type="EMBL" id="BLAB01000001">
    <property type="protein sequence ID" value="GER94600.1"/>
    <property type="molecule type" value="Genomic_DNA"/>
</dbReference>
<proteinExistence type="predicted"/>
<name>A0A5J4L6S7_9ZZZZ</name>
<dbReference type="GO" id="GO:0106008">
    <property type="term" value="F:2-oxoglutaramate amidase activity"/>
    <property type="evidence" value="ECO:0007669"/>
    <property type="project" value="TreeGrafter"/>
</dbReference>
<comment type="caution">
    <text evidence="2">The sequence shown here is derived from an EMBL/GenBank/DDBJ whole genome shotgun (WGS) entry which is preliminary data.</text>
</comment>
<dbReference type="AlphaFoldDB" id="A0A5J4L6S7"/>
<reference evidence="2" key="1">
    <citation type="submission" date="2019-10" db="EMBL/GenBank/DDBJ databases">
        <title>Metagenomic sequencing of thiosulfate-disproportionating enrichment culture.</title>
        <authorList>
            <person name="Umezawa K."/>
            <person name="Kojima H."/>
            <person name="Fukui M."/>
        </authorList>
    </citation>
    <scope>NUCLEOTIDE SEQUENCE</scope>
    <source>
        <strain evidence="2">45J</strain>
    </source>
</reference>
<dbReference type="PANTHER" id="PTHR47799:SF1">
    <property type="entry name" value="OMEGA-AMIDASE YAFV"/>
    <property type="match status" value="1"/>
</dbReference>